<gene>
    <name evidence="1" type="ORF">GCM10023171_09610</name>
</gene>
<protein>
    <recommendedName>
        <fullName evidence="3">MarR family transcriptional regulator</fullName>
    </recommendedName>
</protein>
<keyword evidence="2" id="KW-1185">Reference proteome</keyword>
<organism evidence="1 2">
    <name type="scientific">Microbacterium panaciterrae</name>
    <dbReference type="NCBI Taxonomy" id="985759"/>
    <lineage>
        <taxon>Bacteria</taxon>
        <taxon>Bacillati</taxon>
        <taxon>Actinomycetota</taxon>
        <taxon>Actinomycetes</taxon>
        <taxon>Micrococcales</taxon>
        <taxon>Microbacteriaceae</taxon>
        <taxon>Microbacterium</taxon>
    </lineage>
</organism>
<dbReference type="EMBL" id="BAABGP010000007">
    <property type="protein sequence ID" value="GAA4481319.1"/>
    <property type="molecule type" value="Genomic_DNA"/>
</dbReference>
<accession>A0ABP8P6Q7</accession>
<comment type="caution">
    <text evidence="1">The sequence shown here is derived from an EMBL/GenBank/DDBJ whole genome shotgun (WGS) entry which is preliminary data.</text>
</comment>
<sequence>MTLTSEIGRRSRATGFRYEIDLVDALEPRFALSVFRRNDPRVATFREVPAARGVPDLTAVRFDQNVIDARVAGGVRCLTTDIEVRAVLALRRGPLSIPEIAERVNSSREYVRRSLVPMLFQLGWLKEVGPLVVLRDEARPAGRRVVTVEAKLRDWLRAFNQARHQQLSADAAYIALDLAHARGAVEQASAIAARGIGIIVVDAATGRHSVIARPKTVLPRNQTQVGRALIAERSLELYLRGERAGQVAPVFGWFPPGA</sequence>
<evidence type="ECO:0008006" key="3">
    <source>
        <dbReference type="Google" id="ProtNLM"/>
    </source>
</evidence>
<dbReference type="RefSeq" id="WP_345184909.1">
    <property type="nucleotide sequence ID" value="NZ_BAABGP010000007.1"/>
</dbReference>
<proteinExistence type="predicted"/>
<evidence type="ECO:0000313" key="1">
    <source>
        <dbReference type="EMBL" id="GAA4481319.1"/>
    </source>
</evidence>
<evidence type="ECO:0000313" key="2">
    <source>
        <dbReference type="Proteomes" id="UP001500731"/>
    </source>
</evidence>
<dbReference type="Proteomes" id="UP001500731">
    <property type="component" value="Unassembled WGS sequence"/>
</dbReference>
<reference evidence="2" key="1">
    <citation type="journal article" date="2019" name="Int. J. Syst. Evol. Microbiol.">
        <title>The Global Catalogue of Microorganisms (GCM) 10K type strain sequencing project: providing services to taxonomists for standard genome sequencing and annotation.</title>
        <authorList>
            <consortium name="The Broad Institute Genomics Platform"/>
            <consortium name="The Broad Institute Genome Sequencing Center for Infectious Disease"/>
            <person name="Wu L."/>
            <person name="Ma J."/>
        </authorList>
    </citation>
    <scope>NUCLEOTIDE SEQUENCE [LARGE SCALE GENOMIC DNA]</scope>
    <source>
        <strain evidence="2">JCM 17839</strain>
    </source>
</reference>
<name>A0ABP8P6Q7_9MICO</name>